<dbReference type="Gene3D" id="3.10.100.10">
    <property type="entry name" value="Mannose-Binding Protein A, subunit A"/>
    <property type="match status" value="2"/>
</dbReference>
<feature type="transmembrane region" description="Helical" evidence="2">
    <location>
        <begin position="291"/>
        <end position="312"/>
    </location>
</feature>
<sequence>MIMAEDIITTDAVPTVHTQKRSDAKMKKDLSYAVTNEFPNPTYETGWSPENDADRSVPVEDNTTNPELHYFQNTDERLTNPSYFDNDVSIGYNDNDDENHTLDTTDTKVDTGQPISTVLDNVEVHRSTDDSKCQNGMVASKSNINPTYQPNSGYATNIHGFNSCNSLYAKTTANTYRKTNNEDGKNVIPQEDIDAEIPEEIDIIDDDTNSDPCMPYAVAYECPRPLYRSEYRSTERNEDDVIPENDTNDIHENRHMPSTDPNSIRDALNRNPMYVPNVPQQECCQCTYRRIGVAVIITALLAALIIFGTWLYSNNNVWEAQKTMKAVDDTSNPDQPALVTPYTNGHPPENTTSTYGHPAMDTPYTTGRTTHIPGRLAGDTTYIPAQSASDTPYTNGHPSMDTPYTNSHPTVGTPYTNSHPAVDTPYTNGDPTVGTPYTNGHPTVGTPYTNGHPTVGTPYTNGHPAVDTPYSNGDPSVDTSYTNGDPATGTNDMPGPKRKWRADSRCGQRYPAYDGNPAACDPDGEAPCCSKYYWCGGTTGHYERLTNPSYFDNDVSIGYNDNDDENHTLNITDTKIDTGHPISTVLDNVEVHRNTDDSKCQNGMVASKSNINPTYQPNSGYATNIHGFNSCNSLYAKTTANTYRKTNNEDGKYVIPQEDIDAEIPEEIDIIDDDTNSDPCMPYAVAYESPKPLYRSEYRSTERNEDNVIPENDNNDIHENRHIPSPDVNSIRDALNRNPMYVPNVPQQARCRKTTYSTAQPASGTTYTNGHSTTGTTYTNGHPTVDITYTNGHPAENTTYTNGHPTATDTTYIPGCPKEGYSRFNGVCYKSFSERKTRAEASMTCAVDGGMLAMPKDSLTNTFLANLAKVAMGRWIGLTDADRDGQWVFEDGRILTSSDYSNWRPGEPTPDEDGGGCVGFWGKGSSWDEKACTYINGFICQLPEGCLKEGYSRFNGVCYKSFSERKTGAEASLTCAVDGGMLAMPKDSLTNTFLANLAEVVMGRWIGLTDADRDGQWGFEDGRILTSSDYSNWRPGEPTPDEDGGGCAGFWGKGSSWDEKACSYIKGFICQLHEGFDHTLLIHSTWKFRTWPLPLSQSESPITVFIST</sequence>
<dbReference type="EMBL" id="GG666451">
    <property type="protein sequence ID" value="EEN70025.1"/>
    <property type="molecule type" value="Genomic_DNA"/>
</dbReference>
<keyword evidence="2" id="KW-1133">Transmembrane helix</keyword>
<gene>
    <name evidence="4" type="ORF">BRAFLDRAFT_67400</name>
</gene>
<keyword evidence="2" id="KW-0812">Transmembrane</keyword>
<evidence type="ECO:0000256" key="2">
    <source>
        <dbReference type="SAM" id="Phobius"/>
    </source>
</evidence>
<dbReference type="InterPro" id="IPR016187">
    <property type="entry name" value="CTDL_fold"/>
</dbReference>
<dbReference type="eggNOG" id="KOG4297">
    <property type="taxonomic scope" value="Eukaryota"/>
</dbReference>
<dbReference type="PANTHER" id="PTHR22801">
    <property type="entry name" value="LITHOSTATHINE"/>
    <property type="match status" value="1"/>
</dbReference>
<dbReference type="PROSITE" id="PS50041">
    <property type="entry name" value="C_TYPE_LECTIN_2"/>
    <property type="match status" value="2"/>
</dbReference>
<feature type="compositionally biased region" description="Polar residues" evidence="1">
    <location>
        <begin position="474"/>
        <end position="491"/>
    </location>
</feature>
<feature type="compositionally biased region" description="Low complexity" evidence="1">
    <location>
        <begin position="763"/>
        <end position="782"/>
    </location>
</feature>
<evidence type="ECO:0000313" key="4">
    <source>
        <dbReference type="EMBL" id="EEN70025.1"/>
    </source>
</evidence>
<dbReference type="InterPro" id="IPR016186">
    <property type="entry name" value="C-type_lectin-like/link_sf"/>
</dbReference>
<proteinExistence type="predicted"/>
<feature type="compositionally biased region" description="Basic and acidic residues" evidence="1">
    <location>
        <begin position="248"/>
        <end position="257"/>
    </location>
</feature>
<feature type="compositionally biased region" description="Basic and acidic residues" evidence="1">
    <location>
        <begin position="715"/>
        <end position="724"/>
    </location>
</feature>
<protein>
    <recommendedName>
        <fullName evidence="3">C-type lectin domain-containing protein</fullName>
    </recommendedName>
</protein>
<feature type="compositionally biased region" description="Acidic residues" evidence="1">
    <location>
        <begin position="237"/>
        <end position="247"/>
    </location>
</feature>
<feature type="domain" description="C-type lectin" evidence="3">
    <location>
        <begin position="954"/>
        <end position="1071"/>
    </location>
</feature>
<dbReference type="InParanoid" id="C3XQ04"/>
<feature type="region of interest" description="Disordered" evidence="1">
    <location>
        <begin position="699"/>
        <end position="727"/>
    </location>
</feature>
<evidence type="ECO:0000259" key="3">
    <source>
        <dbReference type="PROSITE" id="PS50041"/>
    </source>
</evidence>
<feature type="region of interest" description="Disordered" evidence="1">
    <location>
        <begin position="232"/>
        <end position="262"/>
    </location>
</feature>
<name>C3XQ04_BRAFL</name>
<evidence type="ECO:0000256" key="1">
    <source>
        <dbReference type="SAM" id="MobiDB-lite"/>
    </source>
</evidence>
<keyword evidence="2" id="KW-0472">Membrane</keyword>
<feature type="region of interest" description="Disordered" evidence="1">
    <location>
        <begin position="474"/>
        <end position="502"/>
    </location>
</feature>
<dbReference type="InterPro" id="IPR001304">
    <property type="entry name" value="C-type_lectin-like"/>
</dbReference>
<dbReference type="PANTHER" id="PTHR22801:SF63">
    <property type="entry name" value="C-TYPE LECTIN DOMAIN-CONTAINING PROTEIN"/>
    <property type="match status" value="1"/>
</dbReference>
<dbReference type="CDD" id="cd00037">
    <property type="entry name" value="CLECT"/>
    <property type="match status" value="2"/>
</dbReference>
<feature type="region of interest" description="Disordered" evidence="1">
    <location>
        <begin position="756"/>
        <end position="782"/>
    </location>
</feature>
<reference evidence="4" key="1">
    <citation type="journal article" date="2008" name="Nature">
        <title>The amphioxus genome and the evolution of the chordate karyotype.</title>
        <authorList>
            <consortium name="US DOE Joint Genome Institute (JGI-PGF)"/>
            <person name="Putnam N.H."/>
            <person name="Butts T."/>
            <person name="Ferrier D.E.K."/>
            <person name="Furlong R.F."/>
            <person name="Hellsten U."/>
            <person name="Kawashima T."/>
            <person name="Robinson-Rechavi M."/>
            <person name="Shoguchi E."/>
            <person name="Terry A."/>
            <person name="Yu J.-K."/>
            <person name="Benito-Gutierrez E.L."/>
            <person name="Dubchak I."/>
            <person name="Garcia-Fernandez J."/>
            <person name="Gibson-Brown J.J."/>
            <person name="Grigoriev I.V."/>
            <person name="Horton A.C."/>
            <person name="de Jong P.J."/>
            <person name="Jurka J."/>
            <person name="Kapitonov V.V."/>
            <person name="Kohara Y."/>
            <person name="Kuroki Y."/>
            <person name="Lindquist E."/>
            <person name="Lucas S."/>
            <person name="Osoegawa K."/>
            <person name="Pennacchio L.A."/>
            <person name="Salamov A.A."/>
            <person name="Satou Y."/>
            <person name="Sauka-Spengler T."/>
            <person name="Schmutz J."/>
            <person name="Shin-I T."/>
            <person name="Toyoda A."/>
            <person name="Bronner-Fraser M."/>
            <person name="Fujiyama A."/>
            <person name="Holland L.Z."/>
            <person name="Holland P.W.H."/>
            <person name="Satoh N."/>
            <person name="Rokhsar D.S."/>
        </authorList>
    </citation>
    <scope>NUCLEOTIDE SEQUENCE [LARGE SCALE GENOMIC DNA]</scope>
    <source>
        <strain evidence="4">S238N-H82</strain>
        <tissue evidence="4">Testes</tissue>
    </source>
</reference>
<dbReference type="AlphaFoldDB" id="C3XQ04"/>
<dbReference type="SMART" id="SM00034">
    <property type="entry name" value="CLECT"/>
    <property type="match status" value="2"/>
</dbReference>
<dbReference type="Pfam" id="PF00059">
    <property type="entry name" value="Lectin_C"/>
    <property type="match status" value="2"/>
</dbReference>
<accession>C3XQ04</accession>
<feature type="domain" description="C-type lectin" evidence="3">
    <location>
        <begin position="824"/>
        <end position="941"/>
    </location>
</feature>
<feature type="region of interest" description="Disordered" evidence="1">
    <location>
        <begin position="37"/>
        <end position="66"/>
    </location>
</feature>
<organism evidence="4">
    <name type="scientific">Branchiostoma floridae</name>
    <name type="common">Florida lancelet</name>
    <name type="synonym">Amphioxus</name>
    <dbReference type="NCBI Taxonomy" id="7739"/>
    <lineage>
        <taxon>Eukaryota</taxon>
        <taxon>Metazoa</taxon>
        <taxon>Chordata</taxon>
        <taxon>Cephalochordata</taxon>
        <taxon>Leptocardii</taxon>
        <taxon>Amphioxiformes</taxon>
        <taxon>Branchiostomatidae</taxon>
        <taxon>Branchiostoma</taxon>
    </lineage>
</organism>
<dbReference type="SUPFAM" id="SSF56436">
    <property type="entry name" value="C-type lectin-like"/>
    <property type="match status" value="2"/>
</dbReference>
<dbReference type="InterPro" id="IPR050801">
    <property type="entry name" value="Ca-Dep_Lectins_ImmuneDev"/>
</dbReference>